<sequence length="44" mass="4538">MASVSASFNKLIHGGAAAMKGPKKAVESSFRKAPPSLANPIQNK</sequence>
<dbReference type="EMBL" id="CM047744">
    <property type="protein sequence ID" value="KAJ0028673.1"/>
    <property type="molecule type" value="Genomic_DNA"/>
</dbReference>
<proteinExistence type="predicted"/>
<name>A0ACC0Y2P2_9ROSI</name>
<comment type="caution">
    <text evidence="1">The sequence shown here is derived from an EMBL/GenBank/DDBJ whole genome shotgun (WGS) entry which is preliminary data.</text>
</comment>
<reference evidence="2" key="1">
    <citation type="journal article" date="2023" name="G3 (Bethesda)">
        <title>Genome assembly and association tests identify interacting loci associated with vigor, precocity, and sex in interspecific pistachio rootstocks.</title>
        <authorList>
            <person name="Palmer W."/>
            <person name="Jacygrad E."/>
            <person name="Sagayaradj S."/>
            <person name="Cavanaugh K."/>
            <person name="Han R."/>
            <person name="Bertier L."/>
            <person name="Beede B."/>
            <person name="Kafkas S."/>
            <person name="Golino D."/>
            <person name="Preece J."/>
            <person name="Michelmore R."/>
        </authorList>
    </citation>
    <scope>NUCLEOTIDE SEQUENCE [LARGE SCALE GENOMIC DNA]</scope>
</reference>
<accession>A0ACC0Y2P2</accession>
<gene>
    <name evidence="1" type="ORF">Pint_36449</name>
</gene>
<keyword evidence="2" id="KW-1185">Reference proteome</keyword>
<protein>
    <submittedName>
        <fullName evidence="1">Uncharacterized protein</fullName>
    </submittedName>
</protein>
<dbReference type="Proteomes" id="UP001163603">
    <property type="component" value="Chromosome 9"/>
</dbReference>
<evidence type="ECO:0000313" key="1">
    <source>
        <dbReference type="EMBL" id="KAJ0028673.1"/>
    </source>
</evidence>
<evidence type="ECO:0000313" key="2">
    <source>
        <dbReference type="Proteomes" id="UP001163603"/>
    </source>
</evidence>
<organism evidence="1 2">
    <name type="scientific">Pistacia integerrima</name>
    <dbReference type="NCBI Taxonomy" id="434235"/>
    <lineage>
        <taxon>Eukaryota</taxon>
        <taxon>Viridiplantae</taxon>
        <taxon>Streptophyta</taxon>
        <taxon>Embryophyta</taxon>
        <taxon>Tracheophyta</taxon>
        <taxon>Spermatophyta</taxon>
        <taxon>Magnoliopsida</taxon>
        <taxon>eudicotyledons</taxon>
        <taxon>Gunneridae</taxon>
        <taxon>Pentapetalae</taxon>
        <taxon>rosids</taxon>
        <taxon>malvids</taxon>
        <taxon>Sapindales</taxon>
        <taxon>Anacardiaceae</taxon>
        <taxon>Pistacia</taxon>
    </lineage>
</organism>